<dbReference type="Proteomes" id="UP001209803">
    <property type="component" value="Chromosome"/>
</dbReference>
<dbReference type="Gene3D" id="1.10.10.10">
    <property type="entry name" value="Winged helix-like DNA-binding domain superfamily/Winged helix DNA-binding domain"/>
    <property type="match status" value="1"/>
</dbReference>
<organism evidence="5 6">
    <name type="scientific">Roseibium porphyridii</name>
    <dbReference type="NCBI Taxonomy" id="2866279"/>
    <lineage>
        <taxon>Bacteria</taxon>
        <taxon>Pseudomonadati</taxon>
        <taxon>Pseudomonadota</taxon>
        <taxon>Alphaproteobacteria</taxon>
        <taxon>Hyphomicrobiales</taxon>
        <taxon>Stappiaceae</taxon>
        <taxon>Roseibium</taxon>
    </lineage>
</organism>
<dbReference type="Pfam" id="PF01638">
    <property type="entry name" value="HxlR"/>
    <property type="match status" value="1"/>
</dbReference>
<evidence type="ECO:0000256" key="2">
    <source>
        <dbReference type="ARBA" id="ARBA00023125"/>
    </source>
</evidence>
<keyword evidence="3" id="KW-0804">Transcription</keyword>
<feature type="domain" description="HTH hxlR-type" evidence="4">
    <location>
        <begin position="1"/>
        <end position="82"/>
    </location>
</feature>
<evidence type="ECO:0000256" key="3">
    <source>
        <dbReference type="ARBA" id="ARBA00023163"/>
    </source>
</evidence>
<dbReference type="PANTHER" id="PTHR33204:SF18">
    <property type="entry name" value="TRANSCRIPTIONAL REGULATORY PROTEIN"/>
    <property type="match status" value="1"/>
</dbReference>
<dbReference type="PANTHER" id="PTHR33204">
    <property type="entry name" value="TRANSCRIPTIONAL REGULATOR, MARR FAMILY"/>
    <property type="match status" value="1"/>
</dbReference>
<sequence>MRDLMFKGPLHFVELTHSAEGISTNVLTARLNKLQQEGLVEKQEDESGSKHLKYALTEKGNALLPVFTEIIAWSGNWDKDSKVPAGFLNRIKADRASIGLQDVREMHNSIESN</sequence>
<evidence type="ECO:0000313" key="6">
    <source>
        <dbReference type="Proteomes" id="UP001209803"/>
    </source>
</evidence>
<keyword evidence="6" id="KW-1185">Reference proteome</keyword>
<evidence type="ECO:0000259" key="4">
    <source>
        <dbReference type="PROSITE" id="PS51118"/>
    </source>
</evidence>
<dbReference type="InterPro" id="IPR036390">
    <property type="entry name" value="WH_DNA-bd_sf"/>
</dbReference>
<dbReference type="RefSeq" id="WP_285806050.1">
    <property type="nucleotide sequence ID" value="NZ_CP120863.1"/>
</dbReference>
<keyword evidence="1" id="KW-0805">Transcription regulation</keyword>
<accession>A0ABY8F2X3</accession>
<evidence type="ECO:0000256" key="1">
    <source>
        <dbReference type="ARBA" id="ARBA00023015"/>
    </source>
</evidence>
<dbReference type="InterPro" id="IPR036388">
    <property type="entry name" value="WH-like_DNA-bd_sf"/>
</dbReference>
<gene>
    <name evidence="5" type="ORF">K1718_00195</name>
</gene>
<protein>
    <submittedName>
        <fullName evidence="5">Helix-turn-helix domain-containing protein</fullName>
    </submittedName>
</protein>
<keyword evidence="2" id="KW-0238">DNA-binding</keyword>
<reference evidence="5 6" key="1">
    <citation type="submission" date="2023-03" db="EMBL/GenBank/DDBJ databases">
        <title>Roseibium porphyridii sp. nov. and Roseibium rhodosorbium sp. nov. isolated from marine algae, Porphyridium cruentum and Rhodosorus marinus, respectively.</title>
        <authorList>
            <person name="Lee M.W."/>
            <person name="Choi B.J."/>
            <person name="Lee J.K."/>
            <person name="Choi D.G."/>
            <person name="Baek J.H."/>
            <person name="Bayburt H."/>
            <person name="Kim J.M."/>
            <person name="Han D.M."/>
            <person name="Kim K.H."/>
            <person name="Jeon C.O."/>
        </authorList>
    </citation>
    <scope>NUCLEOTIDE SEQUENCE [LARGE SCALE GENOMIC DNA]</scope>
    <source>
        <strain evidence="5 6">KMA01</strain>
    </source>
</reference>
<dbReference type="InterPro" id="IPR002577">
    <property type="entry name" value="HTH_HxlR"/>
</dbReference>
<dbReference type="SUPFAM" id="SSF46785">
    <property type="entry name" value="Winged helix' DNA-binding domain"/>
    <property type="match status" value="1"/>
</dbReference>
<evidence type="ECO:0000313" key="5">
    <source>
        <dbReference type="EMBL" id="WFE89816.1"/>
    </source>
</evidence>
<dbReference type="PROSITE" id="PS51118">
    <property type="entry name" value="HTH_HXLR"/>
    <property type="match status" value="1"/>
</dbReference>
<dbReference type="EMBL" id="CP120863">
    <property type="protein sequence ID" value="WFE89816.1"/>
    <property type="molecule type" value="Genomic_DNA"/>
</dbReference>
<proteinExistence type="predicted"/>
<name>A0ABY8F2X3_9HYPH</name>